<evidence type="ECO:0000313" key="3">
    <source>
        <dbReference type="Proteomes" id="UP000325315"/>
    </source>
</evidence>
<accession>A0A5B6V114</accession>
<feature type="transmembrane region" description="Helical" evidence="1">
    <location>
        <begin position="52"/>
        <end position="74"/>
    </location>
</feature>
<dbReference type="PANTHER" id="PTHR33116:SF75">
    <property type="entry name" value="RIBONUCLEASE H PROTEIN"/>
    <property type="match status" value="1"/>
</dbReference>
<organism evidence="2 3">
    <name type="scientific">Gossypium australe</name>
    <dbReference type="NCBI Taxonomy" id="47621"/>
    <lineage>
        <taxon>Eukaryota</taxon>
        <taxon>Viridiplantae</taxon>
        <taxon>Streptophyta</taxon>
        <taxon>Embryophyta</taxon>
        <taxon>Tracheophyta</taxon>
        <taxon>Spermatophyta</taxon>
        <taxon>Magnoliopsida</taxon>
        <taxon>eudicotyledons</taxon>
        <taxon>Gunneridae</taxon>
        <taxon>Pentapetalae</taxon>
        <taxon>rosids</taxon>
        <taxon>malvids</taxon>
        <taxon>Malvales</taxon>
        <taxon>Malvaceae</taxon>
        <taxon>Malvoideae</taxon>
        <taxon>Gossypium</taxon>
    </lineage>
</organism>
<keyword evidence="1" id="KW-0812">Transmembrane</keyword>
<dbReference type="OrthoDB" id="994369at2759"/>
<protein>
    <submittedName>
        <fullName evidence="2">Putative Transposon TX1</fullName>
    </submittedName>
</protein>
<evidence type="ECO:0000256" key="1">
    <source>
        <dbReference type="SAM" id="Phobius"/>
    </source>
</evidence>
<dbReference type="PANTHER" id="PTHR33116">
    <property type="entry name" value="REVERSE TRANSCRIPTASE ZINC-BINDING DOMAIN-CONTAINING PROTEIN-RELATED-RELATED"/>
    <property type="match status" value="1"/>
</dbReference>
<proteinExistence type="predicted"/>
<sequence>MANFCKCKIGVLHMCYLGIPLGAGLRRVATWEVVIEKFRKKLSGWKCRSMSWAARIVLINSVLSSLPIYFMSLFQAPKTIIKRIDKIRRNFLWGGLDGKRKMVKVSWKQICSPKEKGGAGVVNLEIKNKALLAKWRWRLEVDKKALWSKVILDNYGTNVTRWRFSANKLKDMSTIWRRIVENSLDARVPLLDRESGILFRLIDRVSDVVLVPEVEDRILWAHDNKRGFLVK</sequence>
<dbReference type="EMBL" id="SMMG02000009">
    <property type="protein sequence ID" value="KAA3462827.1"/>
    <property type="molecule type" value="Genomic_DNA"/>
</dbReference>
<keyword evidence="1" id="KW-1133">Transmembrane helix</keyword>
<comment type="caution">
    <text evidence="2">The sequence shown here is derived from an EMBL/GenBank/DDBJ whole genome shotgun (WGS) entry which is preliminary data.</text>
</comment>
<reference evidence="3" key="1">
    <citation type="journal article" date="2019" name="Plant Biotechnol. J.">
        <title>Genome sequencing of the Australian wild diploid species Gossypium australe highlights disease resistance and delayed gland morphogenesis.</title>
        <authorList>
            <person name="Cai Y."/>
            <person name="Cai X."/>
            <person name="Wang Q."/>
            <person name="Wang P."/>
            <person name="Zhang Y."/>
            <person name="Cai C."/>
            <person name="Xu Y."/>
            <person name="Wang K."/>
            <person name="Zhou Z."/>
            <person name="Wang C."/>
            <person name="Geng S."/>
            <person name="Li B."/>
            <person name="Dong Q."/>
            <person name="Hou Y."/>
            <person name="Wang H."/>
            <person name="Ai P."/>
            <person name="Liu Z."/>
            <person name="Yi F."/>
            <person name="Sun M."/>
            <person name="An G."/>
            <person name="Cheng J."/>
            <person name="Zhang Y."/>
            <person name="Shi Q."/>
            <person name="Xie Y."/>
            <person name="Shi X."/>
            <person name="Chang Y."/>
            <person name="Huang F."/>
            <person name="Chen Y."/>
            <person name="Hong S."/>
            <person name="Mi L."/>
            <person name="Sun Q."/>
            <person name="Zhang L."/>
            <person name="Zhou B."/>
            <person name="Peng R."/>
            <person name="Zhang X."/>
            <person name="Liu F."/>
        </authorList>
    </citation>
    <scope>NUCLEOTIDE SEQUENCE [LARGE SCALE GENOMIC DNA]</scope>
    <source>
        <strain evidence="3">cv. PA1801</strain>
    </source>
</reference>
<evidence type="ECO:0000313" key="2">
    <source>
        <dbReference type="EMBL" id="KAA3462827.1"/>
    </source>
</evidence>
<keyword evidence="3" id="KW-1185">Reference proteome</keyword>
<name>A0A5B6V114_9ROSI</name>
<dbReference type="AlphaFoldDB" id="A0A5B6V114"/>
<dbReference type="Proteomes" id="UP000325315">
    <property type="component" value="Unassembled WGS sequence"/>
</dbReference>
<gene>
    <name evidence="2" type="ORF">EPI10_029278</name>
</gene>
<keyword evidence="1" id="KW-0472">Membrane</keyword>